<protein>
    <submittedName>
        <fullName evidence="1">Uncharacterized protein</fullName>
    </submittedName>
</protein>
<evidence type="ECO:0000313" key="2">
    <source>
        <dbReference type="Proteomes" id="UP000326178"/>
    </source>
</evidence>
<name>A0A5J6FFE8_9ACTN</name>
<dbReference type="AlphaFoldDB" id="A0A5J6FFE8"/>
<gene>
    <name evidence="1" type="ORF">CP967_24130</name>
</gene>
<keyword evidence="2" id="KW-1185">Reference proteome</keyword>
<dbReference type="Proteomes" id="UP000326178">
    <property type="component" value="Chromosome"/>
</dbReference>
<proteinExistence type="predicted"/>
<sequence length="86" mass="9550">MLRKLLKKIAIKGIDEAAAEAWDRGDTTFTNRFFPSPSPRNRDADVAAAIGRVESLGWKLHSRTLEGAGLQRCWNLLFVRPPASDA</sequence>
<dbReference type="EMBL" id="CP023702">
    <property type="protein sequence ID" value="QEU74666.1"/>
    <property type="molecule type" value="Genomic_DNA"/>
</dbReference>
<reference evidence="1 2" key="1">
    <citation type="submission" date="2017-09" db="EMBL/GenBank/DDBJ databases">
        <authorList>
            <person name="Lee N."/>
            <person name="Cho B.-K."/>
        </authorList>
    </citation>
    <scope>NUCLEOTIDE SEQUENCE [LARGE SCALE GENOMIC DNA]</scope>
    <source>
        <strain evidence="1 2">ATCC 12769</strain>
    </source>
</reference>
<accession>A0A5J6FFE8</accession>
<organism evidence="1 2">
    <name type="scientific">Streptomyces nitrosporeus</name>
    <dbReference type="NCBI Taxonomy" id="28894"/>
    <lineage>
        <taxon>Bacteria</taxon>
        <taxon>Bacillati</taxon>
        <taxon>Actinomycetota</taxon>
        <taxon>Actinomycetes</taxon>
        <taxon>Kitasatosporales</taxon>
        <taxon>Streptomycetaceae</taxon>
        <taxon>Streptomyces</taxon>
    </lineage>
</organism>
<dbReference type="KEGG" id="snk:CP967_24130"/>
<evidence type="ECO:0000313" key="1">
    <source>
        <dbReference type="EMBL" id="QEU74666.1"/>
    </source>
</evidence>